<evidence type="ECO:0000313" key="2">
    <source>
        <dbReference type="EMBL" id="KAF5335039.1"/>
    </source>
</evidence>
<keyword evidence="3" id="KW-1185">Reference proteome</keyword>
<dbReference type="Proteomes" id="UP000559256">
    <property type="component" value="Unassembled WGS sequence"/>
</dbReference>
<protein>
    <submittedName>
        <fullName evidence="2">Uncharacterized protein</fullName>
    </submittedName>
</protein>
<accession>A0A8H5FFL5</accession>
<proteinExistence type="predicted"/>
<feature type="region of interest" description="Disordered" evidence="1">
    <location>
        <begin position="1"/>
        <end position="37"/>
    </location>
</feature>
<gene>
    <name evidence="2" type="ORF">D9758_017436</name>
</gene>
<feature type="compositionally biased region" description="Polar residues" evidence="1">
    <location>
        <begin position="1"/>
        <end position="10"/>
    </location>
</feature>
<organism evidence="2 3">
    <name type="scientific">Tetrapyrgos nigripes</name>
    <dbReference type="NCBI Taxonomy" id="182062"/>
    <lineage>
        <taxon>Eukaryota</taxon>
        <taxon>Fungi</taxon>
        <taxon>Dikarya</taxon>
        <taxon>Basidiomycota</taxon>
        <taxon>Agaricomycotina</taxon>
        <taxon>Agaricomycetes</taxon>
        <taxon>Agaricomycetidae</taxon>
        <taxon>Agaricales</taxon>
        <taxon>Marasmiineae</taxon>
        <taxon>Marasmiaceae</taxon>
        <taxon>Tetrapyrgos</taxon>
    </lineage>
</organism>
<dbReference type="EMBL" id="JAACJM010000248">
    <property type="protein sequence ID" value="KAF5335039.1"/>
    <property type="molecule type" value="Genomic_DNA"/>
</dbReference>
<reference evidence="2 3" key="1">
    <citation type="journal article" date="2020" name="ISME J.">
        <title>Uncovering the hidden diversity of litter-decomposition mechanisms in mushroom-forming fungi.</title>
        <authorList>
            <person name="Floudas D."/>
            <person name="Bentzer J."/>
            <person name="Ahren D."/>
            <person name="Johansson T."/>
            <person name="Persson P."/>
            <person name="Tunlid A."/>
        </authorList>
    </citation>
    <scope>NUCLEOTIDE SEQUENCE [LARGE SCALE GENOMIC DNA]</scope>
    <source>
        <strain evidence="2 3">CBS 291.85</strain>
    </source>
</reference>
<comment type="caution">
    <text evidence="2">The sequence shown here is derived from an EMBL/GenBank/DDBJ whole genome shotgun (WGS) entry which is preliminary data.</text>
</comment>
<evidence type="ECO:0000256" key="1">
    <source>
        <dbReference type="SAM" id="MobiDB-lite"/>
    </source>
</evidence>
<dbReference type="AlphaFoldDB" id="A0A8H5FFL5"/>
<feature type="compositionally biased region" description="Basic and acidic residues" evidence="1">
    <location>
        <begin position="15"/>
        <end position="24"/>
    </location>
</feature>
<sequence length="37" mass="4065">MHTVYLLSQTHGKKYGHDKGRDDLEAAQDAGEVADHA</sequence>
<evidence type="ECO:0000313" key="3">
    <source>
        <dbReference type="Proteomes" id="UP000559256"/>
    </source>
</evidence>
<name>A0A8H5FFL5_9AGAR</name>